<dbReference type="Proteomes" id="UP001610432">
    <property type="component" value="Unassembled WGS sequence"/>
</dbReference>
<reference evidence="3 4" key="1">
    <citation type="submission" date="2024-07" db="EMBL/GenBank/DDBJ databases">
        <title>Section-level genome sequencing and comparative genomics of Aspergillus sections Usti and Cavernicolus.</title>
        <authorList>
            <consortium name="Lawrence Berkeley National Laboratory"/>
            <person name="Nybo J.L."/>
            <person name="Vesth T.C."/>
            <person name="Theobald S."/>
            <person name="Frisvad J.C."/>
            <person name="Larsen T.O."/>
            <person name="Kjaerboelling I."/>
            <person name="Rothschild-Mancinelli K."/>
            <person name="Lyhne E.K."/>
            <person name="Kogle M.E."/>
            <person name="Barry K."/>
            <person name="Clum A."/>
            <person name="Na H."/>
            <person name="Ledsgaard L."/>
            <person name="Lin J."/>
            <person name="Lipzen A."/>
            <person name="Kuo A."/>
            <person name="Riley R."/>
            <person name="Mondo S."/>
            <person name="Labutti K."/>
            <person name="Haridas S."/>
            <person name="Pangalinan J."/>
            <person name="Salamov A.A."/>
            <person name="Simmons B.A."/>
            <person name="Magnuson J.K."/>
            <person name="Chen J."/>
            <person name="Drula E."/>
            <person name="Henrissat B."/>
            <person name="Wiebenga A."/>
            <person name="Lubbers R.J."/>
            <person name="Gomes A.C."/>
            <person name="Macurrencykelacurrency M.R."/>
            <person name="Stajich J."/>
            <person name="Grigoriev I.V."/>
            <person name="Mortensen U.H."/>
            <person name="De Vries R.P."/>
            <person name="Baker S.E."/>
            <person name="Andersen M.R."/>
        </authorList>
    </citation>
    <scope>NUCLEOTIDE SEQUENCE [LARGE SCALE GENOMIC DNA]</scope>
    <source>
        <strain evidence="3 4">CBS 449.75</strain>
    </source>
</reference>
<dbReference type="EMBL" id="JBFXLQ010000037">
    <property type="protein sequence ID" value="KAL2864785.1"/>
    <property type="molecule type" value="Genomic_DNA"/>
</dbReference>
<proteinExistence type="predicted"/>
<keyword evidence="2" id="KW-0812">Transmembrane</keyword>
<evidence type="ECO:0000256" key="1">
    <source>
        <dbReference type="SAM" id="MobiDB-lite"/>
    </source>
</evidence>
<feature type="compositionally biased region" description="Low complexity" evidence="1">
    <location>
        <begin position="122"/>
        <end position="147"/>
    </location>
</feature>
<keyword evidence="2" id="KW-0472">Membrane</keyword>
<organism evidence="3 4">
    <name type="scientific">Aspergillus lucknowensis</name>
    <dbReference type="NCBI Taxonomy" id="176173"/>
    <lineage>
        <taxon>Eukaryota</taxon>
        <taxon>Fungi</taxon>
        <taxon>Dikarya</taxon>
        <taxon>Ascomycota</taxon>
        <taxon>Pezizomycotina</taxon>
        <taxon>Eurotiomycetes</taxon>
        <taxon>Eurotiomycetidae</taxon>
        <taxon>Eurotiales</taxon>
        <taxon>Aspergillaceae</taxon>
        <taxon>Aspergillus</taxon>
        <taxon>Aspergillus subgen. Nidulantes</taxon>
    </lineage>
</organism>
<feature type="region of interest" description="Disordered" evidence="1">
    <location>
        <begin position="114"/>
        <end position="168"/>
    </location>
</feature>
<gene>
    <name evidence="3" type="ORF">BJX67DRAFT_360290</name>
</gene>
<accession>A0ABR4LJR5</accession>
<name>A0ABR4LJR5_9EURO</name>
<keyword evidence="4" id="KW-1185">Reference proteome</keyword>
<comment type="caution">
    <text evidence="3">The sequence shown here is derived from an EMBL/GenBank/DDBJ whole genome shotgun (WGS) entry which is preliminary data.</text>
</comment>
<feature type="transmembrane region" description="Helical" evidence="2">
    <location>
        <begin position="563"/>
        <end position="581"/>
    </location>
</feature>
<dbReference type="RefSeq" id="XP_070883764.1">
    <property type="nucleotide sequence ID" value="XM_071029752.1"/>
</dbReference>
<keyword evidence="2" id="KW-1133">Transmembrane helix</keyword>
<evidence type="ECO:0000256" key="2">
    <source>
        <dbReference type="SAM" id="Phobius"/>
    </source>
</evidence>
<feature type="compositionally biased region" description="Polar residues" evidence="1">
    <location>
        <begin position="153"/>
        <end position="165"/>
    </location>
</feature>
<sequence>MVYNDSKGKGKSRAGDNEAWEYVQSGYERDNEEMRKAEERRMNMEKAKLHLQPGVADYIHDVLRDYNTPVDEKIDFVTEILGSQAGHLSEAERHALILEAQNDDLRRQLEALRKPYRGMGKDSGSGPSDSLGSDYQGESYEGSSSEYSRSEELTQTAESKPSSGEANLISREHLEMIKAYQKEDRALRTALGERDATIAKLMNTVDIAGETLADYRMKMAMYERQSNEWNESLQRYISVLTQENIILKNQVAEITQLIGAARRTDASRWQHMLEESRHRNSQQQPVQKLPYGTIDKDMADAFEVDTAMSERPERYNSPVATRVRRRLARVKPGVKRAGFVEQKAARPLECRKVSAEIRAANSYLQLRNGKGKEAAEPIKVRRKCETKVLPRKRTRLAKGTDMVRRVQAVADADKLPPPPKRIGPWYSPNPYDRRNDQELSELLKKFSISRDKTETTAIQTDIPVEAKIVTITNPVENFIPRSKVRTAPRYLPEPTALSPDERKRWGQRASKWTLGPALNRKNSPKLVRFAGQVEYAPDRPTAEPVQEVQLHRRPRKTGWSLNWTHLLIVILTFLLFISHLGRSEGPKQSWQSANQRPDDFAVTLRTSTPGDSRAADFIEFEIGRYSDINPSVIG</sequence>
<dbReference type="GeneID" id="98144824"/>
<evidence type="ECO:0000313" key="3">
    <source>
        <dbReference type="EMBL" id="KAL2864785.1"/>
    </source>
</evidence>
<evidence type="ECO:0000313" key="4">
    <source>
        <dbReference type="Proteomes" id="UP001610432"/>
    </source>
</evidence>
<protein>
    <submittedName>
        <fullName evidence="3">Uncharacterized protein</fullName>
    </submittedName>
</protein>